<name>A0A7D7QJF9_9NOSO</name>
<dbReference type="RefSeq" id="WP_181931847.1">
    <property type="nucleotide sequence ID" value="NZ_CP054698.1"/>
</dbReference>
<feature type="region of interest" description="Disordered" evidence="1">
    <location>
        <begin position="73"/>
        <end position="132"/>
    </location>
</feature>
<evidence type="ECO:0000313" key="3">
    <source>
        <dbReference type="Proteomes" id="UP000514713"/>
    </source>
</evidence>
<gene>
    <name evidence="2" type="ORF">HUN01_14355</name>
</gene>
<feature type="compositionally biased region" description="Polar residues" evidence="1">
    <location>
        <begin position="73"/>
        <end position="85"/>
    </location>
</feature>
<dbReference type="KEGG" id="ned:HUN01_14355"/>
<dbReference type="AlphaFoldDB" id="A0A7D7QJF9"/>
<sequence>MTQNPLNDSATNQSSKTPGLKPVLAAALASLEVPLDQELARYRRTRTGLVSSKQSRVASYMSSQQLGLTAHITSGKTQSSGTEIKNNVPPASVPVNHQGTPAPATAKIDVPPPPPSSVAVNPEINPAPATPKTEALNNLNIASISDSAKTQTQLPPPPPNFTSSIVPAIVKNTQSENLLQPDETPKHPDDYLESSEALLRSLTEEQPETKKPSNSSDSLLSPLGIGSMLLLLLASLTLGYVVFNPKSLPQWNLGNLFNGKSSPVPENTEEVGSNAQPQIQPPSTSIPKYPNLAAQEFPEVRDPKDVVGLKPKVQPTLAVVPNPIVPQNPTNPQAALPDPNTALKPTNPITLAPVPTLQSLPPLNLPPTPTAKTSPKPIATSPQPDAEIKPATDGFYHVVIDNKGAAYASARQVIPDAYLSPNKELIYLGAFKTKEQVQQHMKLLQARGIKARVQQP</sequence>
<evidence type="ECO:0008006" key="4">
    <source>
        <dbReference type="Google" id="ProtNLM"/>
    </source>
</evidence>
<dbReference type="EMBL" id="CP054698">
    <property type="protein sequence ID" value="QMS88721.1"/>
    <property type="molecule type" value="Genomic_DNA"/>
</dbReference>
<dbReference type="Proteomes" id="UP000514713">
    <property type="component" value="Chromosome"/>
</dbReference>
<evidence type="ECO:0000313" key="2">
    <source>
        <dbReference type="EMBL" id="QMS88721.1"/>
    </source>
</evidence>
<protein>
    <recommendedName>
        <fullName evidence="4">SPOR domain-containing protein</fullName>
    </recommendedName>
</protein>
<proteinExistence type="predicted"/>
<feature type="compositionally biased region" description="Low complexity" evidence="1">
    <location>
        <begin position="276"/>
        <end position="285"/>
    </location>
</feature>
<feature type="compositionally biased region" description="Polar residues" evidence="1">
    <location>
        <begin position="264"/>
        <end position="275"/>
    </location>
</feature>
<accession>A0A7D7QJF9</accession>
<evidence type="ECO:0000256" key="1">
    <source>
        <dbReference type="SAM" id="MobiDB-lite"/>
    </source>
</evidence>
<organism evidence="2 3">
    <name type="scientific">Nostoc edaphicum CCNP1411</name>
    <dbReference type="NCBI Taxonomy" id="1472755"/>
    <lineage>
        <taxon>Bacteria</taxon>
        <taxon>Bacillati</taxon>
        <taxon>Cyanobacteriota</taxon>
        <taxon>Cyanophyceae</taxon>
        <taxon>Nostocales</taxon>
        <taxon>Nostocaceae</taxon>
        <taxon>Nostoc</taxon>
    </lineage>
</organism>
<feature type="region of interest" description="Disordered" evidence="1">
    <location>
        <begin position="320"/>
        <end position="346"/>
    </location>
</feature>
<keyword evidence="3" id="KW-1185">Reference proteome</keyword>
<reference evidence="3" key="1">
    <citation type="submission" date="2020-06" db="EMBL/GenBank/DDBJ databases">
        <title>Nostoc edaphicum CCNP1411 genome.</title>
        <authorList>
            <person name="Fidor A."/>
            <person name="Grabski M."/>
            <person name="Gawor J."/>
            <person name="Gromadka R."/>
            <person name="Wegrzyn G."/>
            <person name="Mazur-Marzec H."/>
        </authorList>
    </citation>
    <scope>NUCLEOTIDE SEQUENCE [LARGE SCALE GENOMIC DNA]</scope>
    <source>
        <strain evidence="3">CCNP1411</strain>
    </source>
</reference>
<feature type="region of interest" description="Disordered" evidence="1">
    <location>
        <begin position="264"/>
        <end position="285"/>
    </location>
</feature>